<protein>
    <submittedName>
        <fullName evidence="2">cAMP-binding protein</fullName>
    </submittedName>
</protein>
<dbReference type="AlphaFoldDB" id="A0AA37SR43"/>
<gene>
    <name evidence="2" type="ORF">GCM10007940_28290</name>
</gene>
<keyword evidence="3" id="KW-1185">Reference proteome</keyword>
<dbReference type="EMBL" id="BSOH01000015">
    <property type="protein sequence ID" value="GLR18214.1"/>
    <property type="molecule type" value="Genomic_DNA"/>
</dbReference>
<dbReference type="InterPro" id="IPR018490">
    <property type="entry name" value="cNMP-bd_dom_sf"/>
</dbReference>
<feature type="domain" description="Cyclic nucleotide-binding" evidence="1">
    <location>
        <begin position="29"/>
        <end position="109"/>
    </location>
</feature>
<dbReference type="Proteomes" id="UP001156666">
    <property type="component" value="Unassembled WGS sequence"/>
</dbReference>
<proteinExistence type="predicted"/>
<dbReference type="SUPFAM" id="SSF51206">
    <property type="entry name" value="cAMP-binding domain-like"/>
    <property type="match status" value="1"/>
</dbReference>
<sequence>MTQLEQYIKSYFGISEAHLNAISKMFKEERIEKNDFYLKKDQFCNKLSFITEGNLRIFDIAANGKEITQWISTPGDFITDLSGLIFRTKARRDIKALSNTKLYTIYRTDYELIGGEVPNWDKLEKLFIAKCFITLEDRIFSFLSMYSKERYEHLFAYKPSLFNEVPLQYLASMLGMSPETLSRIRSNS</sequence>
<dbReference type="Pfam" id="PF00027">
    <property type="entry name" value="cNMP_binding"/>
    <property type="match status" value="1"/>
</dbReference>
<evidence type="ECO:0000259" key="1">
    <source>
        <dbReference type="Pfam" id="PF00027"/>
    </source>
</evidence>
<dbReference type="Gene3D" id="2.60.120.10">
    <property type="entry name" value="Jelly Rolls"/>
    <property type="match status" value="1"/>
</dbReference>
<reference evidence="2" key="1">
    <citation type="journal article" date="2014" name="Int. J. Syst. Evol. Microbiol.">
        <title>Complete genome sequence of Corynebacterium casei LMG S-19264T (=DSM 44701T), isolated from a smear-ripened cheese.</title>
        <authorList>
            <consortium name="US DOE Joint Genome Institute (JGI-PGF)"/>
            <person name="Walter F."/>
            <person name="Albersmeier A."/>
            <person name="Kalinowski J."/>
            <person name="Ruckert C."/>
        </authorList>
    </citation>
    <scope>NUCLEOTIDE SEQUENCE</scope>
    <source>
        <strain evidence="2">NBRC 108769</strain>
    </source>
</reference>
<dbReference type="RefSeq" id="WP_235294356.1">
    <property type="nucleotide sequence ID" value="NZ_BSOH01000015.1"/>
</dbReference>
<evidence type="ECO:0000313" key="3">
    <source>
        <dbReference type="Proteomes" id="UP001156666"/>
    </source>
</evidence>
<name>A0AA37SR43_9BACT</name>
<organism evidence="2 3">
    <name type="scientific">Portibacter lacus</name>
    <dbReference type="NCBI Taxonomy" id="1099794"/>
    <lineage>
        <taxon>Bacteria</taxon>
        <taxon>Pseudomonadati</taxon>
        <taxon>Bacteroidota</taxon>
        <taxon>Saprospiria</taxon>
        <taxon>Saprospirales</taxon>
        <taxon>Haliscomenobacteraceae</taxon>
        <taxon>Portibacter</taxon>
    </lineage>
</organism>
<dbReference type="CDD" id="cd00038">
    <property type="entry name" value="CAP_ED"/>
    <property type="match status" value="1"/>
</dbReference>
<dbReference type="InterPro" id="IPR000595">
    <property type="entry name" value="cNMP-bd_dom"/>
</dbReference>
<accession>A0AA37SR43</accession>
<comment type="caution">
    <text evidence="2">The sequence shown here is derived from an EMBL/GenBank/DDBJ whole genome shotgun (WGS) entry which is preliminary data.</text>
</comment>
<dbReference type="InterPro" id="IPR014710">
    <property type="entry name" value="RmlC-like_jellyroll"/>
</dbReference>
<evidence type="ECO:0000313" key="2">
    <source>
        <dbReference type="EMBL" id="GLR18214.1"/>
    </source>
</evidence>
<reference evidence="2" key="2">
    <citation type="submission" date="2023-01" db="EMBL/GenBank/DDBJ databases">
        <title>Draft genome sequence of Portibacter lacus strain NBRC 108769.</title>
        <authorList>
            <person name="Sun Q."/>
            <person name="Mori K."/>
        </authorList>
    </citation>
    <scope>NUCLEOTIDE SEQUENCE</scope>
    <source>
        <strain evidence="2">NBRC 108769</strain>
    </source>
</reference>